<dbReference type="Proteomes" id="UP000091857">
    <property type="component" value="Chromosome 4"/>
</dbReference>
<name>A0ACB7HXR7_MANES</name>
<evidence type="ECO:0000313" key="2">
    <source>
        <dbReference type="Proteomes" id="UP000091857"/>
    </source>
</evidence>
<keyword evidence="2" id="KW-1185">Reference proteome</keyword>
<dbReference type="EMBL" id="CM004390">
    <property type="protein sequence ID" value="KAG8655601.1"/>
    <property type="molecule type" value="Genomic_DNA"/>
</dbReference>
<evidence type="ECO:0000313" key="1">
    <source>
        <dbReference type="EMBL" id="KAG8655601.1"/>
    </source>
</evidence>
<accession>A0ACB7HXR7</accession>
<proteinExistence type="predicted"/>
<reference evidence="2" key="1">
    <citation type="journal article" date="2016" name="Nat. Biotechnol.">
        <title>Sequencing wild and cultivated cassava and related species reveals extensive interspecific hybridization and genetic diversity.</title>
        <authorList>
            <person name="Bredeson J.V."/>
            <person name="Lyons J.B."/>
            <person name="Prochnik S.E."/>
            <person name="Wu G.A."/>
            <person name="Ha C.M."/>
            <person name="Edsinger-Gonzales E."/>
            <person name="Grimwood J."/>
            <person name="Schmutz J."/>
            <person name="Rabbi I.Y."/>
            <person name="Egesi C."/>
            <person name="Nauluvula P."/>
            <person name="Lebot V."/>
            <person name="Ndunguru J."/>
            <person name="Mkamilo G."/>
            <person name="Bart R.S."/>
            <person name="Setter T.L."/>
            <person name="Gleadow R.M."/>
            <person name="Kulakow P."/>
            <person name="Ferguson M.E."/>
            <person name="Rounsley S."/>
            <person name="Rokhsar D.S."/>
        </authorList>
    </citation>
    <scope>NUCLEOTIDE SEQUENCE [LARGE SCALE GENOMIC DNA]</scope>
    <source>
        <strain evidence="2">cv. AM560-2</strain>
    </source>
</reference>
<organism evidence="1 2">
    <name type="scientific">Manihot esculenta</name>
    <name type="common">Cassava</name>
    <name type="synonym">Jatropha manihot</name>
    <dbReference type="NCBI Taxonomy" id="3983"/>
    <lineage>
        <taxon>Eukaryota</taxon>
        <taxon>Viridiplantae</taxon>
        <taxon>Streptophyta</taxon>
        <taxon>Embryophyta</taxon>
        <taxon>Tracheophyta</taxon>
        <taxon>Spermatophyta</taxon>
        <taxon>Magnoliopsida</taxon>
        <taxon>eudicotyledons</taxon>
        <taxon>Gunneridae</taxon>
        <taxon>Pentapetalae</taxon>
        <taxon>rosids</taxon>
        <taxon>fabids</taxon>
        <taxon>Malpighiales</taxon>
        <taxon>Euphorbiaceae</taxon>
        <taxon>Crotonoideae</taxon>
        <taxon>Manihoteae</taxon>
        <taxon>Manihot</taxon>
    </lineage>
</organism>
<sequence>MFSSHFVFILNLDTNTFMHIVGSLESGLKGLDTNISSQCASAVDNLAAFYFNNITMGEAPTSPAAINLARHIVDCPSLFPEVSCYILYYKGHVHLCLLKRKERGAVDVRSREGQY</sequence>
<gene>
    <name evidence="1" type="ORF">MANES_04G056744v8</name>
</gene>
<comment type="caution">
    <text evidence="1">The sequence shown here is derived from an EMBL/GenBank/DDBJ whole genome shotgun (WGS) entry which is preliminary data.</text>
</comment>
<protein>
    <submittedName>
        <fullName evidence="1">Uncharacterized protein</fullName>
    </submittedName>
</protein>